<accession>A0A0L0BY26</accession>
<dbReference type="Pfam" id="PF05699">
    <property type="entry name" value="Dimer_Tnp_hAT"/>
    <property type="match status" value="1"/>
</dbReference>
<dbReference type="SUPFAM" id="SSF53098">
    <property type="entry name" value="Ribonuclease H-like"/>
    <property type="match status" value="1"/>
</dbReference>
<dbReference type="EMBL" id="JRES01001166">
    <property type="protein sequence ID" value="KNC24925.1"/>
    <property type="molecule type" value="Genomic_DNA"/>
</dbReference>
<dbReference type="InterPro" id="IPR008906">
    <property type="entry name" value="HATC_C_dom"/>
</dbReference>
<protein>
    <recommendedName>
        <fullName evidence="1">HAT C-terminal dimerisation domain-containing protein</fullName>
    </recommendedName>
</protein>
<name>A0A0L0BY26_LUCCU</name>
<dbReference type="OMA" id="ENIMEYW"/>
<dbReference type="InterPro" id="IPR012337">
    <property type="entry name" value="RNaseH-like_sf"/>
</dbReference>
<feature type="domain" description="HAT C-terminal dimerisation" evidence="1">
    <location>
        <begin position="18"/>
        <end position="66"/>
    </location>
</feature>
<dbReference type="AlphaFoldDB" id="A0A0L0BY26"/>
<gene>
    <name evidence="2" type="ORF">FF38_05660</name>
</gene>
<comment type="caution">
    <text evidence="2">The sequence shown here is derived from an EMBL/GenBank/DDBJ whole genome shotgun (WGS) entry which is preliminary data.</text>
</comment>
<proteinExistence type="predicted"/>
<sequence>MYTINSSDEEDDLNDDINKAISEIDHYNPKPISLDKDVMMYWEEKKFVYPHLYELARIVHSVPATQLIPRCAVCVPQSKLNT</sequence>
<evidence type="ECO:0000259" key="1">
    <source>
        <dbReference type="Pfam" id="PF05699"/>
    </source>
</evidence>
<reference evidence="2 3" key="1">
    <citation type="journal article" date="2015" name="Nat. Commun.">
        <title>Lucilia cuprina genome unlocks parasitic fly biology to underpin future interventions.</title>
        <authorList>
            <person name="Anstead C.A."/>
            <person name="Korhonen P.K."/>
            <person name="Young N.D."/>
            <person name="Hall R.S."/>
            <person name="Jex A.R."/>
            <person name="Murali S.C."/>
            <person name="Hughes D.S."/>
            <person name="Lee S.F."/>
            <person name="Perry T."/>
            <person name="Stroehlein A.J."/>
            <person name="Ansell B.R."/>
            <person name="Breugelmans B."/>
            <person name="Hofmann A."/>
            <person name="Qu J."/>
            <person name="Dugan S."/>
            <person name="Lee S.L."/>
            <person name="Chao H."/>
            <person name="Dinh H."/>
            <person name="Han Y."/>
            <person name="Doddapaneni H.V."/>
            <person name="Worley K.C."/>
            <person name="Muzny D.M."/>
            <person name="Ioannidis P."/>
            <person name="Waterhouse R.M."/>
            <person name="Zdobnov E.M."/>
            <person name="James P.J."/>
            <person name="Bagnall N.H."/>
            <person name="Kotze A.C."/>
            <person name="Gibbs R.A."/>
            <person name="Richards S."/>
            <person name="Batterham P."/>
            <person name="Gasser R.B."/>
        </authorList>
    </citation>
    <scope>NUCLEOTIDE SEQUENCE [LARGE SCALE GENOMIC DNA]</scope>
    <source>
        <strain evidence="2 3">LS</strain>
        <tissue evidence="2">Full body</tissue>
    </source>
</reference>
<evidence type="ECO:0000313" key="2">
    <source>
        <dbReference type="EMBL" id="KNC24925.1"/>
    </source>
</evidence>
<organism evidence="2 3">
    <name type="scientific">Lucilia cuprina</name>
    <name type="common">Green bottle fly</name>
    <name type="synonym">Australian sheep blowfly</name>
    <dbReference type="NCBI Taxonomy" id="7375"/>
    <lineage>
        <taxon>Eukaryota</taxon>
        <taxon>Metazoa</taxon>
        <taxon>Ecdysozoa</taxon>
        <taxon>Arthropoda</taxon>
        <taxon>Hexapoda</taxon>
        <taxon>Insecta</taxon>
        <taxon>Pterygota</taxon>
        <taxon>Neoptera</taxon>
        <taxon>Endopterygota</taxon>
        <taxon>Diptera</taxon>
        <taxon>Brachycera</taxon>
        <taxon>Muscomorpha</taxon>
        <taxon>Oestroidea</taxon>
        <taxon>Calliphoridae</taxon>
        <taxon>Luciliinae</taxon>
        <taxon>Lucilia</taxon>
    </lineage>
</organism>
<dbReference type="GO" id="GO:0046983">
    <property type="term" value="F:protein dimerization activity"/>
    <property type="evidence" value="ECO:0007669"/>
    <property type="project" value="InterPro"/>
</dbReference>
<dbReference type="Proteomes" id="UP000037069">
    <property type="component" value="Unassembled WGS sequence"/>
</dbReference>
<evidence type="ECO:0000313" key="3">
    <source>
        <dbReference type="Proteomes" id="UP000037069"/>
    </source>
</evidence>
<keyword evidence="3" id="KW-1185">Reference proteome</keyword>